<reference evidence="1 2" key="1">
    <citation type="submission" date="2023-03" db="EMBL/GenBank/DDBJ databases">
        <title>Genome insight into feeding habits of ladybird beetles.</title>
        <authorList>
            <person name="Li H.-S."/>
            <person name="Huang Y.-H."/>
            <person name="Pang H."/>
        </authorList>
    </citation>
    <scope>NUCLEOTIDE SEQUENCE [LARGE SCALE GENOMIC DNA]</scope>
    <source>
        <strain evidence="1">SYSU_2023b</strain>
        <tissue evidence="1">Whole body</tissue>
    </source>
</reference>
<gene>
    <name evidence="1" type="ORF">WA026_016697</name>
</gene>
<dbReference type="AlphaFoldDB" id="A0AAW1UU99"/>
<sequence length="246" mass="29167">MMAPKLQFTFTYVASKTDKKSNVIIITSISTEDNKKYTLEEDDKIASKHVALSKTDSFKRLKRSLNQRGAVRTIWITCSEKEMINTYFDEDENLMFNDMYLNEIKQTKSEDTTPKKENKLNLKNISERFMIEKFVCKFTNAKQWMDTFEKECKRHEINEDITKIEILRLFLDKSCADWHSATLKTLKIEAEWSEWKEKFLETFADKGWSTGMYAIYYRHKEGSLMEYAIRKEKLLLEMDEDIGGKL</sequence>
<dbReference type="Proteomes" id="UP001431783">
    <property type="component" value="Unassembled WGS sequence"/>
</dbReference>
<comment type="caution">
    <text evidence="1">The sequence shown here is derived from an EMBL/GenBank/DDBJ whole genome shotgun (WGS) entry which is preliminary data.</text>
</comment>
<dbReference type="EMBL" id="JARQZJ010000100">
    <property type="protein sequence ID" value="KAK9886418.1"/>
    <property type="molecule type" value="Genomic_DNA"/>
</dbReference>
<keyword evidence="2" id="KW-1185">Reference proteome</keyword>
<organism evidence="1 2">
    <name type="scientific">Henosepilachna vigintioctopunctata</name>
    <dbReference type="NCBI Taxonomy" id="420089"/>
    <lineage>
        <taxon>Eukaryota</taxon>
        <taxon>Metazoa</taxon>
        <taxon>Ecdysozoa</taxon>
        <taxon>Arthropoda</taxon>
        <taxon>Hexapoda</taxon>
        <taxon>Insecta</taxon>
        <taxon>Pterygota</taxon>
        <taxon>Neoptera</taxon>
        <taxon>Endopterygota</taxon>
        <taxon>Coleoptera</taxon>
        <taxon>Polyphaga</taxon>
        <taxon>Cucujiformia</taxon>
        <taxon>Coccinelloidea</taxon>
        <taxon>Coccinellidae</taxon>
        <taxon>Epilachninae</taxon>
        <taxon>Epilachnini</taxon>
        <taxon>Henosepilachna</taxon>
    </lineage>
</organism>
<evidence type="ECO:0008006" key="3">
    <source>
        <dbReference type="Google" id="ProtNLM"/>
    </source>
</evidence>
<evidence type="ECO:0000313" key="2">
    <source>
        <dbReference type="Proteomes" id="UP001431783"/>
    </source>
</evidence>
<proteinExistence type="predicted"/>
<name>A0AAW1UU99_9CUCU</name>
<evidence type="ECO:0000313" key="1">
    <source>
        <dbReference type="EMBL" id="KAK9886418.1"/>
    </source>
</evidence>
<protein>
    <recommendedName>
        <fullName evidence="3">Retrotransposon gag domain-containing protein</fullName>
    </recommendedName>
</protein>
<accession>A0AAW1UU99</accession>